<keyword evidence="2" id="KW-0479">Metal-binding</keyword>
<dbReference type="PANTHER" id="PTHR24394">
    <property type="entry name" value="ZINC FINGER PROTEIN"/>
    <property type="match status" value="1"/>
</dbReference>
<evidence type="ECO:0000256" key="1">
    <source>
        <dbReference type="ARBA" id="ARBA00004123"/>
    </source>
</evidence>
<proteinExistence type="predicted"/>
<dbReference type="Pfam" id="PF00096">
    <property type="entry name" value="zf-C2H2"/>
    <property type="match status" value="1"/>
</dbReference>
<keyword evidence="5" id="KW-0862">Zinc</keyword>
<dbReference type="Gene3D" id="3.30.160.60">
    <property type="entry name" value="Classic Zinc Finger"/>
    <property type="match status" value="3"/>
</dbReference>
<dbReference type="PANTHER" id="PTHR24394:SF44">
    <property type="entry name" value="ZINC FINGER PROTEIN 271-LIKE"/>
    <property type="match status" value="1"/>
</dbReference>
<reference evidence="9 10" key="1">
    <citation type="journal article" date="2022" name="Allergy">
        <title>Genome assembly and annotation of Periplaneta americana reveal a comprehensive cockroach allergen profile.</title>
        <authorList>
            <person name="Wang L."/>
            <person name="Xiong Q."/>
            <person name="Saelim N."/>
            <person name="Wang L."/>
            <person name="Nong W."/>
            <person name="Wan A.T."/>
            <person name="Shi M."/>
            <person name="Liu X."/>
            <person name="Cao Q."/>
            <person name="Hui J.H.L."/>
            <person name="Sookrung N."/>
            <person name="Leung T.F."/>
            <person name="Tungtrongchitr A."/>
            <person name="Tsui S.K.W."/>
        </authorList>
    </citation>
    <scope>NUCLEOTIDE SEQUENCE [LARGE SCALE GENOMIC DNA]</scope>
    <source>
        <strain evidence="9">PWHHKU_190912</strain>
    </source>
</reference>
<evidence type="ECO:0000313" key="10">
    <source>
        <dbReference type="Proteomes" id="UP001148838"/>
    </source>
</evidence>
<keyword evidence="4 7" id="KW-0863">Zinc-finger</keyword>
<feature type="domain" description="C2H2-type" evidence="8">
    <location>
        <begin position="122"/>
        <end position="149"/>
    </location>
</feature>
<gene>
    <name evidence="9" type="ORF">ANN_27441</name>
</gene>
<evidence type="ECO:0000313" key="9">
    <source>
        <dbReference type="EMBL" id="KAJ4425815.1"/>
    </source>
</evidence>
<dbReference type="PROSITE" id="PS00028">
    <property type="entry name" value="ZINC_FINGER_C2H2_1"/>
    <property type="match status" value="2"/>
</dbReference>
<evidence type="ECO:0000256" key="4">
    <source>
        <dbReference type="ARBA" id="ARBA00022771"/>
    </source>
</evidence>
<dbReference type="Proteomes" id="UP001148838">
    <property type="component" value="Unassembled WGS sequence"/>
</dbReference>
<evidence type="ECO:0000256" key="6">
    <source>
        <dbReference type="ARBA" id="ARBA00023242"/>
    </source>
</evidence>
<dbReference type="SMART" id="SM00355">
    <property type="entry name" value="ZnF_C2H2"/>
    <property type="match status" value="2"/>
</dbReference>
<dbReference type="Pfam" id="PF13894">
    <property type="entry name" value="zf-C2H2_4"/>
    <property type="match status" value="1"/>
</dbReference>
<comment type="caution">
    <text evidence="9">The sequence shown here is derived from an EMBL/GenBank/DDBJ whole genome shotgun (WGS) entry which is preliminary data.</text>
</comment>
<dbReference type="SUPFAM" id="SSF57667">
    <property type="entry name" value="beta-beta-alpha zinc fingers"/>
    <property type="match status" value="1"/>
</dbReference>
<organism evidence="9 10">
    <name type="scientific">Periplaneta americana</name>
    <name type="common">American cockroach</name>
    <name type="synonym">Blatta americana</name>
    <dbReference type="NCBI Taxonomy" id="6978"/>
    <lineage>
        <taxon>Eukaryota</taxon>
        <taxon>Metazoa</taxon>
        <taxon>Ecdysozoa</taxon>
        <taxon>Arthropoda</taxon>
        <taxon>Hexapoda</taxon>
        <taxon>Insecta</taxon>
        <taxon>Pterygota</taxon>
        <taxon>Neoptera</taxon>
        <taxon>Polyneoptera</taxon>
        <taxon>Dictyoptera</taxon>
        <taxon>Blattodea</taxon>
        <taxon>Blattoidea</taxon>
        <taxon>Blattidae</taxon>
        <taxon>Blattinae</taxon>
        <taxon>Periplaneta</taxon>
    </lineage>
</organism>
<keyword evidence="3" id="KW-0677">Repeat</keyword>
<keyword evidence="10" id="KW-1185">Reference proteome</keyword>
<evidence type="ECO:0000256" key="2">
    <source>
        <dbReference type="ARBA" id="ARBA00022723"/>
    </source>
</evidence>
<dbReference type="InterPro" id="IPR013087">
    <property type="entry name" value="Znf_C2H2_type"/>
</dbReference>
<evidence type="ECO:0000259" key="8">
    <source>
        <dbReference type="PROSITE" id="PS50157"/>
    </source>
</evidence>
<comment type="subcellular location">
    <subcellularLocation>
        <location evidence="1">Nucleus</location>
    </subcellularLocation>
</comment>
<feature type="domain" description="C2H2-type" evidence="8">
    <location>
        <begin position="150"/>
        <end position="177"/>
    </location>
</feature>
<keyword evidence="6" id="KW-0539">Nucleus</keyword>
<name>A0ABQ8RVV3_PERAM</name>
<evidence type="ECO:0000256" key="7">
    <source>
        <dbReference type="PROSITE-ProRule" id="PRU00042"/>
    </source>
</evidence>
<accession>A0ABQ8RVV3</accession>
<protein>
    <recommendedName>
        <fullName evidence="8">C2H2-type domain-containing protein</fullName>
    </recommendedName>
</protein>
<dbReference type="PROSITE" id="PS50157">
    <property type="entry name" value="ZINC_FINGER_C2H2_2"/>
    <property type="match status" value="2"/>
</dbReference>
<sequence>MASLELVVVHDGNLSHLQVAGIKTECVDRWYDPTPEIKVEDTSEPVRFPTMKSELESTAVPNTFPMVKSEVDIDFHFSNANHVKKNESSECIGIARDDQNLTESDSCRLNSSIDCNISHDSSKCDICNKDFVTAQSLKRHFQTHTLKKSFKCDVCGKCFSQSCNLKQHYRTHTGEMPFKCDVCGKCFSQSVVMDEIKMEVEVDPLSLQPHDNTCDIRDNTALSEEGNLSHLSVTGIKTECVDHSYDLTPEIKVEHTPEPVSCHMVKCDVEDSPDPVSSPMVKCELESTPAPFVFALVKSEVDEDSFDLDRVQQEEKVEISSKEDEVLLESNANNVKKTQSPECDGIARDEENLTQSGSYKLGGSNSCDRSHNSIKCNICNKVEKKKTIEMKNLYAPVSANGNRLRSFQSHVTRLCLARCFRDYV</sequence>
<dbReference type="InterPro" id="IPR036236">
    <property type="entry name" value="Znf_C2H2_sf"/>
</dbReference>
<evidence type="ECO:0000256" key="5">
    <source>
        <dbReference type="ARBA" id="ARBA00022833"/>
    </source>
</evidence>
<evidence type="ECO:0000256" key="3">
    <source>
        <dbReference type="ARBA" id="ARBA00022737"/>
    </source>
</evidence>
<dbReference type="EMBL" id="JAJSOF020000041">
    <property type="protein sequence ID" value="KAJ4425815.1"/>
    <property type="molecule type" value="Genomic_DNA"/>
</dbReference>